<evidence type="ECO:0000313" key="2">
    <source>
        <dbReference type="Proteomes" id="UP000017148"/>
    </source>
</evidence>
<dbReference type="STRING" id="1313304.CALK_1457"/>
<dbReference type="EMBL" id="ASJR01000011">
    <property type="protein sequence ID" value="ERP31594.1"/>
    <property type="molecule type" value="Genomic_DNA"/>
</dbReference>
<comment type="caution">
    <text evidence="1">The sequence shown here is derived from an EMBL/GenBank/DDBJ whole genome shotgun (WGS) entry which is preliminary data.</text>
</comment>
<reference evidence="1 2" key="1">
    <citation type="journal article" date="2013" name="Environ. Microbiol.">
        <title>Genome analysis of Chitinivibrio alkaliphilus gen. nov., sp. nov., a novel extremely haloalkaliphilic anaerobic chitinolytic bacterium from the candidate phylum Termite Group 3.</title>
        <authorList>
            <person name="Sorokin D.Y."/>
            <person name="Gumerov V.M."/>
            <person name="Rakitin A.L."/>
            <person name="Beletsky A.V."/>
            <person name="Damste J.S."/>
            <person name="Muyzer G."/>
            <person name="Mardanov A.V."/>
            <person name="Ravin N.V."/>
        </authorList>
    </citation>
    <scope>NUCLEOTIDE SEQUENCE [LARGE SCALE GENOMIC DNA]</scope>
    <source>
        <strain evidence="1 2">ACht1</strain>
    </source>
</reference>
<dbReference type="Proteomes" id="UP000017148">
    <property type="component" value="Unassembled WGS sequence"/>
</dbReference>
<evidence type="ECO:0000313" key="1">
    <source>
        <dbReference type="EMBL" id="ERP31594.1"/>
    </source>
</evidence>
<name>U7D4Z9_9BACT</name>
<sequence length="193" mass="22459">MFTACFNPFFPSQNTPQGNLESTTPEEVITLLQESYEQRNITLFTTLMYDTLDLSSYIYVPPTSGLDFPYGAERLPDSIVFDETVPPDIQFIPLEFRDERRIHDNLFNRAEHLSFTRSMFIESVEYFSHTGSPLSAEDDYAYIVVQTGRAEIALEAPQLGDGRHTFTIQGQYFLLRRDEQNNLKIWKWIEYAE</sequence>
<accession>U7D4Z9</accession>
<dbReference type="AlphaFoldDB" id="U7D4Z9"/>
<protein>
    <submittedName>
        <fullName evidence="1">Uncharacterized protein</fullName>
    </submittedName>
</protein>
<gene>
    <name evidence="1" type="ORF">CALK_1457</name>
</gene>
<keyword evidence="2" id="KW-1185">Reference proteome</keyword>
<proteinExistence type="predicted"/>
<organism evidence="1 2">
    <name type="scientific">Chitinivibrio alkaliphilus ACht1</name>
    <dbReference type="NCBI Taxonomy" id="1313304"/>
    <lineage>
        <taxon>Bacteria</taxon>
        <taxon>Pseudomonadati</taxon>
        <taxon>Fibrobacterota</taxon>
        <taxon>Chitinivibrionia</taxon>
        <taxon>Chitinivibrionales</taxon>
        <taxon>Chitinivibrionaceae</taxon>
        <taxon>Chitinivibrio</taxon>
    </lineage>
</organism>